<dbReference type="Pfam" id="PF04191">
    <property type="entry name" value="PEMT"/>
    <property type="match status" value="1"/>
</dbReference>
<keyword evidence="4 5" id="KW-0472">Membrane</keyword>
<sequence length="237" mass="25902">MSVARLLQSVDRVVAIKITAVLGAELLVFAGAMFGAAGTDDWTGGWIFLTIVMASVVPAAVGLLIHDPDLLEERTRLAPRGQPLADRIFVPVHSLTMLLWAAVAGYDGGRAGWSHVPMGLRVGAALFIPWATWIGYRIMRENPFLTTCVIVQDGRDHHVVDSGAYAVVRHPFYSITLLYQACASLVLGSWISLALVGVVGAMLATRILIEEQHLERNLNGYAAYMGRTRWRLIPGLW</sequence>
<dbReference type="EMBL" id="JBHRSK010000004">
    <property type="protein sequence ID" value="MFC2967608.1"/>
    <property type="molecule type" value="Genomic_DNA"/>
</dbReference>
<feature type="transmembrane region" description="Helical" evidence="5">
    <location>
        <begin position="87"/>
        <end position="106"/>
    </location>
</feature>
<evidence type="ECO:0000313" key="6">
    <source>
        <dbReference type="EMBL" id="MFC2967608.1"/>
    </source>
</evidence>
<protein>
    <submittedName>
        <fullName evidence="6">Methyltransferase family protein</fullName>
        <ecNumber evidence="6">2.1.1.100</ecNumber>
        <ecNumber evidence="6">2.1.1.334</ecNumber>
    </submittedName>
</protein>
<name>A0ABV7AF98_9RHOB</name>
<dbReference type="PANTHER" id="PTHR43847:SF1">
    <property type="entry name" value="BLL3993 PROTEIN"/>
    <property type="match status" value="1"/>
</dbReference>
<dbReference type="EC" id="2.1.1.100" evidence="6"/>
<feature type="transmembrane region" description="Helical" evidence="5">
    <location>
        <begin position="12"/>
        <end position="34"/>
    </location>
</feature>
<comment type="caution">
    <text evidence="6">The sequence shown here is derived from an EMBL/GenBank/DDBJ whole genome shotgun (WGS) entry which is preliminary data.</text>
</comment>
<keyword evidence="2 5" id="KW-0812">Transmembrane</keyword>
<dbReference type="GO" id="GO:0032259">
    <property type="term" value="P:methylation"/>
    <property type="evidence" value="ECO:0007669"/>
    <property type="project" value="UniProtKB-KW"/>
</dbReference>
<dbReference type="PANTHER" id="PTHR43847">
    <property type="entry name" value="BLL3993 PROTEIN"/>
    <property type="match status" value="1"/>
</dbReference>
<dbReference type="RefSeq" id="WP_377832259.1">
    <property type="nucleotide sequence ID" value="NZ_JBHRSK010000004.1"/>
</dbReference>
<evidence type="ECO:0000256" key="4">
    <source>
        <dbReference type="ARBA" id="ARBA00023136"/>
    </source>
</evidence>
<keyword evidence="6" id="KW-0489">Methyltransferase</keyword>
<dbReference type="EC" id="2.1.1.334" evidence="6"/>
<feature type="transmembrane region" description="Helical" evidence="5">
    <location>
        <begin position="118"/>
        <end position="136"/>
    </location>
</feature>
<gene>
    <name evidence="6" type="ORF">ACFOES_05845</name>
</gene>
<comment type="subcellular location">
    <subcellularLocation>
        <location evidence="1">Endomembrane system</location>
        <topology evidence="1">Multi-pass membrane protein</topology>
    </subcellularLocation>
</comment>
<keyword evidence="3 5" id="KW-1133">Transmembrane helix</keyword>
<keyword evidence="6" id="KW-0808">Transferase</keyword>
<evidence type="ECO:0000313" key="7">
    <source>
        <dbReference type="Proteomes" id="UP001595443"/>
    </source>
</evidence>
<reference evidence="7" key="1">
    <citation type="journal article" date="2019" name="Int. J. Syst. Evol. Microbiol.">
        <title>The Global Catalogue of Microorganisms (GCM) 10K type strain sequencing project: providing services to taxonomists for standard genome sequencing and annotation.</title>
        <authorList>
            <consortium name="The Broad Institute Genomics Platform"/>
            <consortium name="The Broad Institute Genome Sequencing Center for Infectious Disease"/>
            <person name="Wu L."/>
            <person name="Ma J."/>
        </authorList>
    </citation>
    <scope>NUCLEOTIDE SEQUENCE [LARGE SCALE GENOMIC DNA]</scope>
    <source>
        <strain evidence="7">KCTC 62192</strain>
    </source>
</reference>
<evidence type="ECO:0000256" key="2">
    <source>
        <dbReference type="ARBA" id="ARBA00022692"/>
    </source>
</evidence>
<feature type="transmembrane region" description="Helical" evidence="5">
    <location>
        <begin position="46"/>
        <end position="66"/>
    </location>
</feature>
<dbReference type="GO" id="GO:0004671">
    <property type="term" value="F:protein C-terminal S-isoprenylcysteine carboxyl O-methyltransferase activity"/>
    <property type="evidence" value="ECO:0007669"/>
    <property type="project" value="UniProtKB-EC"/>
</dbReference>
<dbReference type="Proteomes" id="UP001595443">
    <property type="component" value="Unassembled WGS sequence"/>
</dbReference>
<dbReference type="Gene3D" id="1.20.120.1630">
    <property type="match status" value="1"/>
</dbReference>
<evidence type="ECO:0000256" key="1">
    <source>
        <dbReference type="ARBA" id="ARBA00004127"/>
    </source>
</evidence>
<dbReference type="InterPro" id="IPR007318">
    <property type="entry name" value="Phopholipid_MeTrfase"/>
</dbReference>
<keyword evidence="7" id="KW-1185">Reference proteome</keyword>
<dbReference type="InterPro" id="IPR052527">
    <property type="entry name" value="Metal_cation-efflux_comp"/>
</dbReference>
<evidence type="ECO:0000256" key="5">
    <source>
        <dbReference type="SAM" id="Phobius"/>
    </source>
</evidence>
<proteinExistence type="predicted"/>
<accession>A0ABV7AF98</accession>
<organism evidence="6 7">
    <name type="scientific">Acidimangrovimonas pyrenivorans</name>
    <dbReference type="NCBI Taxonomy" id="2030798"/>
    <lineage>
        <taxon>Bacteria</taxon>
        <taxon>Pseudomonadati</taxon>
        <taxon>Pseudomonadota</taxon>
        <taxon>Alphaproteobacteria</taxon>
        <taxon>Rhodobacterales</taxon>
        <taxon>Paracoccaceae</taxon>
        <taxon>Acidimangrovimonas</taxon>
    </lineage>
</organism>
<evidence type="ECO:0000256" key="3">
    <source>
        <dbReference type="ARBA" id="ARBA00022989"/>
    </source>
</evidence>
<feature type="transmembrane region" description="Helical" evidence="5">
    <location>
        <begin position="177"/>
        <end position="204"/>
    </location>
</feature>